<organism evidence="13 14">
    <name type="scientific">Callorhinus ursinus</name>
    <name type="common">Northern fur seal</name>
    <dbReference type="NCBI Taxonomy" id="34884"/>
    <lineage>
        <taxon>Eukaryota</taxon>
        <taxon>Metazoa</taxon>
        <taxon>Chordata</taxon>
        <taxon>Craniata</taxon>
        <taxon>Vertebrata</taxon>
        <taxon>Euteleostomi</taxon>
        <taxon>Mammalia</taxon>
        <taxon>Eutheria</taxon>
        <taxon>Laurasiatheria</taxon>
        <taxon>Carnivora</taxon>
        <taxon>Caniformia</taxon>
        <taxon>Pinnipedia</taxon>
        <taxon>Otariidae</taxon>
        <taxon>Callorhinus</taxon>
    </lineage>
</organism>
<evidence type="ECO:0000256" key="7">
    <source>
        <dbReference type="ARBA" id="ARBA00035009"/>
    </source>
</evidence>
<dbReference type="Pfam" id="PF15371">
    <property type="entry name" value="DUF4599"/>
    <property type="match status" value="1"/>
</dbReference>
<feature type="transmembrane region" description="Helical" evidence="10">
    <location>
        <begin position="87"/>
        <end position="109"/>
    </location>
</feature>
<feature type="region of interest" description="Disordered" evidence="9">
    <location>
        <begin position="758"/>
        <end position="851"/>
    </location>
</feature>
<feature type="region of interest" description="Disordered" evidence="9">
    <location>
        <begin position="408"/>
        <end position="470"/>
    </location>
</feature>
<dbReference type="GO" id="GO:0030154">
    <property type="term" value="P:cell differentiation"/>
    <property type="evidence" value="ECO:0007669"/>
    <property type="project" value="UniProtKB-KW"/>
</dbReference>
<feature type="compositionally biased region" description="Gly residues" evidence="9">
    <location>
        <begin position="1618"/>
        <end position="1627"/>
    </location>
</feature>
<feature type="compositionally biased region" description="Basic and acidic residues" evidence="9">
    <location>
        <begin position="797"/>
        <end position="816"/>
    </location>
</feature>
<feature type="compositionally biased region" description="Basic and acidic residues" evidence="9">
    <location>
        <begin position="1293"/>
        <end position="1309"/>
    </location>
</feature>
<evidence type="ECO:0000313" key="13">
    <source>
        <dbReference type="Proteomes" id="UP000286641"/>
    </source>
</evidence>
<feature type="region of interest" description="Disordered" evidence="9">
    <location>
        <begin position="1264"/>
        <end position="1309"/>
    </location>
</feature>
<proteinExistence type="inferred from homology"/>
<feature type="region of interest" description="Disordered" evidence="9">
    <location>
        <begin position="1459"/>
        <end position="1730"/>
    </location>
</feature>
<dbReference type="PANTHER" id="PTHR21859:SF55">
    <property type="entry name" value="SPERMATOGENESIS-ASSOCIATED PROTEIN 31A1-RELATED"/>
    <property type="match status" value="1"/>
</dbReference>
<comment type="similarity">
    <text evidence="7">Belongs to the SPATA31 family.</text>
</comment>
<feature type="region of interest" description="Disordered" evidence="9">
    <location>
        <begin position="599"/>
        <end position="652"/>
    </location>
</feature>
<evidence type="ECO:0000256" key="8">
    <source>
        <dbReference type="ARBA" id="ARBA00037695"/>
    </source>
</evidence>
<dbReference type="Pfam" id="PF14650">
    <property type="entry name" value="FAM75"/>
    <property type="match status" value="2"/>
</dbReference>
<evidence type="ECO:0000256" key="5">
    <source>
        <dbReference type="ARBA" id="ARBA00022989"/>
    </source>
</evidence>
<feature type="compositionally biased region" description="Basic and acidic residues" evidence="9">
    <location>
        <begin position="1605"/>
        <end position="1617"/>
    </location>
</feature>
<keyword evidence="13" id="KW-1185">Reference proteome</keyword>
<dbReference type="InterPro" id="IPR039509">
    <property type="entry name" value="SPATA31"/>
</dbReference>
<feature type="compositionally biased region" description="Basic and acidic residues" evidence="9">
    <location>
        <begin position="1546"/>
        <end position="1556"/>
    </location>
</feature>
<feature type="compositionally biased region" description="Low complexity" evidence="9">
    <location>
        <begin position="228"/>
        <end position="242"/>
    </location>
</feature>
<reference key="1">
    <citation type="submission" date="2019-01" db="UniProtKB">
        <authorList>
            <consortium name="RefSeq"/>
        </authorList>
    </citation>
    <scope>IDENTIFICATION</scope>
</reference>
<feature type="region of interest" description="Disordered" evidence="9">
    <location>
        <begin position="686"/>
        <end position="710"/>
    </location>
</feature>
<dbReference type="Proteomes" id="UP000286641">
    <property type="component" value="Unplaced"/>
</dbReference>
<feature type="compositionally biased region" description="Basic and acidic residues" evidence="9">
    <location>
        <begin position="1481"/>
        <end position="1496"/>
    </location>
</feature>
<feature type="domain" description="SPATA31" evidence="11">
    <location>
        <begin position="459"/>
        <end position="558"/>
    </location>
</feature>
<keyword evidence="2 10" id="KW-0812">Transmembrane</keyword>
<dbReference type="GO" id="GO:0007283">
    <property type="term" value="P:spermatogenesis"/>
    <property type="evidence" value="ECO:0007669"/>
    <property type="project" value="UniProtKB-KW"/>
</dbReference>
<gene>
    <name evidence="14" type="primary">LOC112838771</name>
</gene>
<evidence type="ECO:0000259" key="11">
    <source>
        <dbReference type="Pfam" id="PF14650"/>
    </source>
</evidence>
<dbReference type="InterPro" id="IPR027970">
    <property type="entry name" value="SPATA31-like"/>
</dbReference>
<feature type="domain" description="SPATA31" evidence="11">
    <location>
        <begin position="588"/>
        <end position="877"/>
    </location>
</feature>
<feature type="region of interest" description="Disordered" evidence="9">
    <location>
        <begin position="1148"/>
        <end position="1169"/>
    </location>
</feature>
<dbReference type="RefSeq" id="XP_025747354.1">
    <property type="nucleotide sequence ID" value="XM_025891569.1"/>
</dbReference>
<feature type="region of interest" description="Disordered" evidence="9">
    <location>
        <begin position="190"/>
        <end position="244"/>
    </location>
</feature>
<sequence length="1730" mass="191204">MCSVGTDFIMYQMKHKEEENKGGIHLRDRHWRYEACFVSASTRPVLSCLRAAVQSGTNEFQRKEMENCLFPQKCITGGWLSSSPTSWALNIILAFLCGLGLFFLLLSYFQTNPSLPPRKKHRNIRKYQAKPWRRNNRSKKKNQTLKACRDCLQELEEVQDLFSLLQSHLARVSDQGHFQLLHRAAPGQVRRGVPAGAHQPCREPMEDAPTVAPSPSPAPLTGHPLPRTSSVSVHSHSSLSTSWPSEPFLPPDGFSHQPLALPPSPPWLPPSEACPPPLTASLALEQPDSPLTLPQCDSMAPPLHPIPQSSSPHTPWLASSVPAISGLGRSSCPISALSWWQAAPKTWTLSTSTRLESHQEPLAHRLPEALFWGDPTHRQGETGIPPFINLDIQKLLEILIAKRTDLKTQKEKEEKEESDCHLTSFGRMFKSPGDKQDTMGDQHFWSLRGKPKQPLSPEKPPHPKTSGDNLQQKCNQFFWGLPFLHSESLVATVGVADSPLEFPSVQFNELSHALPLQIQDNIAPHLSLTQSLSDTLAQPQPFTLDLSQSQPLPLAQPQHLPLDQPQHLLLHQSQPQPLPQAQPQHLPLDQPQHLLLDQSQPQPLPRAQPQRLPLDQPQPQAHFAPSVPIGPSSLPPEMGTYEVSCPESQKTPSFTSNAIQNLECHFLKKQLERGRTLPAVVKRSQEVFSQGSPDLPQDGQDPQGHGSVSVLPRDLINPELRKQLEWHLWKKFMKHQSGLSRRIQLSVKLLQPHREFQKVPQAISRHRPVSESDSTDGSCQATPRTGSRYPAKTMPRKSLDKDSSSTAERIQKDLHRGSASSPGKAPGINSEESDTDLKPSTSSADKKHPEKVLRAHLGRKLGQIREGQIPADVHRSRLTAHHALDLLRKPSTHRKTGKPAFSKGWEPYRTTSHNFSILSPYTQRMLEAHIIRFRVKHRWSLPLKVLKPINLFKLKKSFSFPRSSTTRLATCVSKACSKTKFLGKPPRPHQGEEVVKESYPTLGSPLPAPQPTCEEIQQALQGTSPRDGRGPLEAPLAGQEARSPSQTLAYSFVGRIWHREPASGTLMNSSLESSPSPATATSEPRESGGRASQDSCYSIKVLALDLESQYLSAKESREPGEVEEAPAWGVTLEPSVWANNRTIRADLRRSGSSEKSDSPSPPTELFAQDPEELFFDAQFREFELRKLMKSENQPQDNAASVLLQDCETGVLLQDCATDSLLQDCQSDVFLAADILASQGSLSGFQSGSREAPGPTSQVLYGLRSSGQKIQRQSEPLGLRDQYKSRSKSSVPTAEREYYRRPSRREPEKELSGLKIRHIREMSHTAQHKDAVESSGSKACQLLLKKETVPPESYFRRRMRHFIQCFFPSKGKRVEESLQKGKSSSSRRRRPVIGRSTVDSATTKAQVLMTAVGQILQEKMVPHHGVRAPEFSWCQRDLQASAGPNVCYHRVLSYQEQRRVMRKTASNQQGTPKGHSYANKTEWIRSRDNRQEAERHGVPLPGVTTEDPRGPTATSRPSGEKLGGPAPGPTASSGGPHTSLLWAGALLREEPRPDGSRHGPAAGPQDPTRAGAPGGGAQRAQACSAAASLWRPVLPRGAQGGPSAEPAHRTQGRREQGRGRAGPSGARGGRPKAGSLSLAAARSSQGQQQGGREVGNQTCTPRSCRERSHGQGAGGTARNRKEQGPRPLSCQTVQRPRQTRAETPDRPTQRPPTETPDRPARRPPTDPHGDL</sequence>
<evidence type="ECO:0000313" key="14">
    <source>
        <dbReference type="RefSeq" id="XP_025747354.1"/>
    </source>
</evidence>
<feature type="compositionally biased region" description="Low complexity" evidence="9">
    <location>
        <begin position="599"/>
        <end position="621"/>
    </location>
</feature>
<accession>A0A3Q7QNU0</accession>
<evidence type="ECO:0000256" key="3">
    <source>
        <dbReference type="ARBA" id="ARBA00022782"/>
    </source>
</evidence>
<evidence type="ECO:0000256" key="2">
    <source>
        <dbReference type="ARBA" id="ARBA00022692"/>
    </source>
</evidence>
<feature type="region of interest" description="Disordered" evidence="9">
    <location>
        <begin position="983"/>
        <end position="1044"/>
    </location>
</feature>
<feature type="compositionally biased region" description="Basic and acidic residues" evidence="9">
    <location>
        <begin position="1698"/>
        <end position="1707"/>
    </location>
</feature>
<evidence type="ECO:0000256" key="4">
    <source>
        <dbReference type="ARBA" id="ARBA00022871"/>
    </source>
</evidence>
<feature type="compositionally biased region" description="Polar residues" evidence="9">
    <location>
        <begin position="771"/>
        <end position="785"/>
    </location>
</feature>
<feature type="domain" description="SPATA31-like" evidence="12">
    <location>
        <begin position="137"/>
        <end position="216"/>
    </location>
</feature>
<dbReference type="GO" id="GO:0016020">
    <property type="term" value="C:membrane"/>
    <property type="evidence" value="ECO:0007669"/>
    <property type="project" value="UniProtKB-SubCell"/>
</dbReference>
<keyword evidence="5 10" id="KW-1133">Transmembrane helix</keyword>
<feature type="compositionally biased region" description="Low complexity" evidence="9">
    <location>
        <begin position="1631"/>
        <end position="1646"/>
    </location>
</feature>
<evidence type="ECO:0000256" key="1">
    <source>
        <dbReference type="ARBA" id="ARBA00004167"/>
    </source>
</evidence>
<feature type="compositionally biased region" description="Basic and acidic residues" evidence="9">
    <location>
        <begin position="1148"/>
        <end position="1157"/>
    </location>
</feature>
<keyword evidence="3" id="KW-0221">Differentiation</keyword>
<keyword evidence="6 10" id="KW-0472">Membrane</keyword>
<feature type="region of interest" description="Disordered" evidence="9">
    <location>
        <begin position="1373"/>
        <end position="1397"/>
    </location>
</feature>
<evidence type="ECO:0000256" key="10">
    <source>
        <dbReference type="SAM" id="Phobius"/>
    </source>
</evidence>
<feature type="compositionally biased region" description="Low complexity" evidence="9">
    <location>
        <begin position="1069"/>
        <end position="1082"/>
    </location>
</feature>
<dbReference type="InParanoid" id="A0A3Q7QNU0"/>
<evidence type="ECO:0000256" key="9">
    <source>
        <dbReference type="SAM" id="MobiDB-lite"/>
    </source>
</evidence>
<feature type="compositionally biased region" description="Basic and acidic residues" evidence="9">
    <location>
        <begin position="408"/>
        <end position="420"/>
    </location>
</feature>
<comment type="subcellular location">
    <subcellularLocation>
        <location evidence="1">Membrane</location>
        <topology evidence="1">Single-pass membrane protein</topology>
    </subcellularLocation>
</comment>
<protein>
    <submittedName>
        <fullName evidence="14">Spermatogenesis-associated protein 31E1-like</fullName>
    </submittedName>
</protein>
<evidence type="ECO:0000256" key="6">
    <source>
        <dbReference type="ARBA" id="ARBA00023136"/>
    </source>
</evidence>
<dbReference type="PANTHER" id="PTHR21859">
    <property type="entry name" value="ACROSOME-SPECIFIC PROTEIN"/>
    <property type="match status" value="1"/>
</dbReference>
<feature type="compositionally biased region" description="Low complexity" evidence="9">
    <location>
        <begin position="1577"/>
        <end position="1587"/>
    </location>
</feature>
<keyword evidence="4" id="KW-0744">Spermatogenesis</keyword>
<name>A0A3Q7QNU0_CALUR</name>
<feature type="compositionally biased region" description="Basic and acidic residues" evidence="9">
    <location>
        <begin position="1714"/>
        <end position="1730"/>
    </location>
</feature>
<comment type="function">
    <text evidence="8">May play a role in spermatogenesis.</text>
</comment>
<feature type="compositionally biased region" description="Polar residues" evidence="9">
    <location>
        <begin position="1264"/>
        <end position="1273"/>
    </location>
</feature>
<feature type="region of interest" description="Disordered" evidence="9">
    <location>
        <begin position="1065"/>
        <end position="1093"/>
    </location>
</feature>
<reference evidence="14" key="2">
    <citation type="submission" date="2025-08" db="UniProtKB">
        <authorList>
            <consortium name="RefSeq"/>
        </authorList>
    </citation>
    <scope>IDENTIFICATION</scope>
    <source>
        <tissue evidence="14">Blood</tissue>
    </source>
</reference>
<evidence type="ECO:0000259" key="12">
    <source>
        <dbReference type="Pfam" id="PF15371"/>
    </source>
</evidence>